<dbReference type="PANTHER" id="PTHR40077">
    <property type="entry name" value="MEMBRANE PROTEIN-RELATED"/>
    <property type="match status" value="1"/>
</dbReference>
<keyword evidence="4 6" id="KW-1133">Transmembrane helix</keyword>
<accession>A0ABS4T338</accession>
<evidence type="ECO:0000256" key="4">
    <source>
        <dbReference type="ARBA" id="ARBA00022989"/>
    </source>
</evidence>
<feature type="transmembrane region" description="Helical" evidence="6">
    <location>
        <begin position="37"/>
        <end position="58"/>
    </location>
</feature>
<evidence type="ECO:0000256" key="3">
    <source>
        <dbReference type="ARBA" id="ARBA00022692"/>
    </source>
</evidence>
<keyword evidence="3 6" id="KW-0812">Transmembrane</keyword>
<dbReference type="PANTHER" id="PTHR40077:SF1">
    <property type="entry name" value="MEMBRANE PROTEIN"/>
    <property type="match status" value="1"/>
</dbReference>
<sequence length="134" mass="14680">MTETVTEQALAQTEGAAPAAARKAPRGGLGWQRFMRIAFHVVAIVEAITWTGLLYGMWMRYIVGVGEEADPVPLWGMLHGVAFMVFCGVVVLAAWTFRWRIREALVALAAAVPPLGTIPLEIWYSKTGKVKPRG</sequence>
<evidence type="ECO:0000256" key="1">
    <source>
        <dbReference type="ARBA" id="ARBA00004651"/>
    </source>
</evidence>
<feature type="domain" description="DUF3817" evidence="7">
    <location>
        <begin position="39"/>
        <end position="125"/>
    </location>
</feature>
<evidence type="ECO:0000259" key="7">
    <source>
        <dbReference type="Pfam" id="PF12823"/>
    </source>
</evidence>
<evidence type="ECO:0000313" key="8">
    <source>
        <dbReference type="EMBL" id="MBP2318877.1"/>
    </source>
</evidence>
<evidence type="ECO:0000313" key="9">
    <source>
        <dbReference type="Proteomes" id="UP001519331"/>
    </source>
</evidence>
<dbReference type="NCBIfam" id="TIGR03954">
    <property type="entry name" value="integ_memb_HG"/>
    <property type="match status" value="1"/>
</dbReference>
<keyword evidence="9" id="KW-1185">Reference proteome</keyword>
<evidence type="ECO:0000256" key="6">
    <source>
        <dbReference type="SAM" id="Phobius"/>
    </source>
</evidence>
<keyword evidence="2" id="KW-1003">Cell membrane</keyword>
<reference evidence="8 9" key="1">
    <citation type="submission" date="2021-03" db="EMBL/GenBank/DDBJ databases">
        <title>Sequencing the genomes of 1000 actinobacteria strains.</title>
        <authorList>
            <person name="Klenk H.-P."/>
        </authorList>
    </citation>
    <scope>NUCLEOTIDE SEQUENCE [LARGE SCALE GENOMIC DNA]</scope>
    <source>
        <strain evidence="8 9">DSM 12544</strain>
    </source>
</reference>
<organism evidence="8 9">
    <name type="scientific">Nesterenkonia lacusekhoensis</name>
    <dbReference type="NCBI Taxonomy" id="150832"/>
    <lineage>
        <taxon>Bacteria</taxon>
        <taxon>Bacillati</taxon>
        <taxon>Actinomycetota</taxon>
        <taxon>Actinomycetes</taxon>
        <taxon>Micrococcales</taxon>
        <taxon>Micrococcaceae</taxon>
        <taxon>Nesterenkonia</taxon>
    </lineage>
</organism>
<feature type="transmembrane region" description="Helical" evidence="6">
    <location>
        <begin position="78"/>
        <end position="97"/>
    </location>
</feature>
<proteinExistence type="predicted"/>
<dbReference type="InterPro" id="IPR023845">
    <property type="entry name" value="DUF3817_TM"/>
</dbReference>
<feature type="transmembrane region" description="Helical" evidence="6">
    <location>
        <begin position="104"/>
        <end position="124"/>
    </location>
</feature>
<keyword evidence="5 6" id="KW-0472">Membrane</keyword>
<comment type="caution">
    <text evidence="8">The sequence shown here is derived from an EMBL/GenBank/DDBJ whole genome shotgun (WGS) entry which is preliminary data.</text>
</comment>
<protein>
    <submittedName>
        <fullName evidence="8">Integral membrane protein</fullName>
    </submittedName>
</protein>
<dbReference type="EMBL" id="JAGINX010000001">
    <property type="protein sequence ID" value="MBP2318877.1"/>
    <property type="molecule type" value="Genomic_DNA"/>
</dbReference>
<evidence type="ECO:0000256" key="2">
    <source>
        <dbReference type="ARBA" id="ARBA00022475"/>
    </source>
</evidence>
<evidence type="ECO:0000256" key="5">
    <source>
        <dbReference type="ARBA" id="ARBA00023136"/>
    </source>
</evidence>
<name>A0ABS4T338_9MICC</name>
<dbReference type="RefSeq" id="WP_210049331.1">
    <property type="nucleotide sequence ID" value="NZ_JAGINX010000001.1"/>
</dbReference>
<comment type="subcellular location">
    <subcellularLocation>
        <location evidence="1">Cell membrane</location>
        <topology evidence="1">Multi-pass membrane protein</topology>
    </subcellularLocation>
</comment>
<dbReference type="Pfam" id="PF12823">
    <property type="entry name" value="DUF3817"/>
    <property type="match status" value="1"/>
</dbReference>
<dbReference type="Proteomes" id="UP001519331">
    <property type="component" value="Unassembled WGS sequence"/>
</dbReference>
<gene>
    <name evidence="8" type="ORF">JOF45_001896</name>
</gene>